<dbReference type="SUPFAM" id="SSF52540">
    <property type="entry name" value="P-loop containing nucleoside triphosphate hydrolases"/>
    <property type="match status" value="1"/>
</dbReference>
<keyword evidence="8 9" id="KW-0472">Membrane</keyword>
<feature type="transmembrane region" description="Helical" evidence="9">
    <location>
        <begin position="21"/>
        <end position="46"/>
    </location>
</feature>
<evidence type="ECO:0000259" key="10">
    <source>
        <dbReference type="PROSITE" id="PS50893"/>
    </source>
</evidence>
<feature type="domain" description="ABC transporter" evidence="10">
    <location>
        <begin position="342"/>
        <end position="578"/>
    </location>
</feature>
<dbReference type="Pfam" id="PF00005">
    <property type="entry name" value="ABC_tran"/>
    <property type="match status" value="1"/>
</dbReference>
<dbReference type="Gene3D" id="3.40.50.300">
    <property type="entry name" value="P-loop containing nucleotide triphosphate hydrolases"/>
    <property type="match status" value="1"/>
</dbReference>
<feature type="transmembrane region" description="Helical" evidence="9">
    <location>
        <begin position="144"/>
        <end position="161"/>
    </location>
</feature>
<organism evidence="12 13">
    <name type="scientific">Paragonimus skrjabini miyazakii</name>
    <dbReference type="NCBI Taxonomy" id="59628"/>
    <lineage>
        <taxon>Eukaryota</taxon>
        <taxon>Metazoa</taxon>
        <taxon>Spiralia</taxon>
        <taxon>Lophotrochozoa</taxon>
        <taxon>Platyhelminthes</taxon>
        <taxon>Trematoda</taxon>
        <taxon>Digenea</taxon>
        <taxon>Plagiorchiida</taxon>
        <taxon>Troglotremata</taxon>
        <taxon>Troglotrematidae</taxon>
        <taxon>Paragonimus</taxon>
    </lineage>
</organism>
<evidence type="ECO:0000313" key="13">
    <source>
        <dbReference type="Proteomes" id="UP000822476"/>
    </source>
</evidence>
<comment type="similarity">
    <text evidence="2">Belongs to the ABC transporter superfamily. ABCB family. Multidrug resistance exporter (TC 3.A.1.201) subfamily.</text>
</comment>
<evidence type="ECO:0000256" key="2">
    <source>
        <dbReference type="ARBA" id="ARBA00007577"/>
    </source>
</evidence>
<dbReference type="GO" id="GO:0005524">
    <property type="term" value="F:ATP binding"/>
    <property type="evidence" value="ECO:0007669"/>
    <property type="project" value="UniProtKB-KW"/>
</dbReference>
<dbReference type="SUPFAM" id="SSF90123">
    <property type="entry name" value="ABC transporter transmembrane region"/>
    <property type="match status" value="1"/>
</dbReference>
<feature type="transmembrane region" description="Helical" evidence="9">
    <location>
        <begin position="167"/>
        <end position="187"/>
    </location>
</feature>
<feature type="domain" description="ABC transmembrane type-1" evidence="11">
    <location>
        <begin position="27"/>
        <end position="306"/>
    </location>
</feature>
<name>A0A8S9YY72_9TREM</name>
<keyword evidence="4 9" id="KW-0812">Transmembrane</keyword>
<dbReference type="InterPro" id="IPR017871">
    <property type="entry name" value="ABC_transporter-like_CS"/>
</dbReference>
<dbReference type="PANTHER" id="PTHR24222:SF76">
    <property type="entry name" value="MYCOBACTIN IMPORT ATP-BINDING_PERMEASE PROTEIN IRTB"/>
    <property type="match status" value="1"/>
</dbReference>
<feature type="transmembrane region" description="Helical" evidence="9">
    <location>
        <begin position="281"/>
        <end position="300"/>
    </location>
</feature>
<accession>A0A8S9YY72</accession>
<evidence type="ECO:0000256" key="7">
    <source>
        <dbReference type="ARBA" id="ARBA00022989"/>
    </source>
</evidence>
<dbReference type="PROSITE" id="PS00211">
    <property type="entry name" value="ABC_TRANSPORTER_1"/>
    <property type="match status" value="1"/>
</dbReference>
<dbReference type="PROSITE" id="PS50929">
    <property type="entry name" value="ABC_TM1F"/>
    <property type="match status" value="1"/>
</dbReference>
<keyword evidence="6" id="KW-0067">ATP-binding</keyword>
<reference evidence="12" key="1">
    <citation type="submission" date="2019-07" db="EMBL/GenBank/DDBJ databases">
        <title>Annotation for the trematode Paragonimus miyazaki's.</title>
        <authorList>
            <person name="Choi Y.-J."/>
        </authorList>
    </citation>
    <scope>NUCLEOTIDE SEQUENCE</scope>
    <source>
        <strain evidence="12">Japan</strain>
    </source>
</reference>
<comment type="subcellular location">
    <subcellularLocation>
        <location evidence="1">Membrane</location>
        <topology evidence="1">Multi-pass membrane protein</topology>
    </subcellularLocation>
</comment>
<dbReference type="Gene3D" id="1.20.1560.10">
    <property type="entry name" value="ABC transporter type 1, transmembrane domain"/>
    <property type="match status" value="1"/>
</dbReference>
<feature type="transmembrane region" description="Helical" evidence="9">
    <location>
        <begin position="66"/>
        <end position="89"/>
    </location>
</feature>
<evidence type="ECO:0000256" key="1">
    <source>
        <dbReference type="ARBA" id="ARBA00004141"/>
    </source>
</evidence>
<evidence type="ECO:0000259" key="11">
    <source>
        <dbReference type="PROSITE" id="PS50929"/>
    </source>
</evidence>
<dbReference type="SMART" id="SM00382">
    <property type="entry name" value="AAA"/>
    <property type="match status" value="1"/>
</dbReference>
<gene>
    <name evidence="12" type="ORF">EG68_08939</name>
</gene>
<dbReference type="GO" id="GO:0016887">
    <property type="term" value="F:ATP hydrolysis activity"/>
    <property type="evidence" value="ECO:0007669"/>
    <property type="project" value="InterPro"/>
</dbReference>
<keyword evidence="7 9" id="KW-1133">Transmembrane helix</keyword>
<evidence type="ECO:0000256" key="6">
    <source>
        <dbReference type="ARBA" id="ARBA00022840"/>
    </source>
</evidence>
<dbReference type="CDD" id="cd03249">
    <property type="entry name" value="ABC_MTABC3_MDL1_MDL2"/>
    <property type="match status" value="1"/>
</dbReference>
<evidence type="ECO:0000256" key="4">
    <source>
        <dbReference type="ARBA" id="ARBA00022692"/>
    </source>
</evidence>
<keyword evidence="3" id="KW-0813">Transport</keyword>
<dbReference type="InterPro" id="IPR003439">
    <property type="entry name" value="ABC_transporter-like_ATP-bd"/>
</dbReference>
<dbReference type="Proteomes" id="UP000822476">
    <property type="component" value="Unassembled WGS sequence"/>
</dbReference>
<dbReference type="InterPro" id="IPR036640">
    <property type="entry name" value="ABC1_TM_sf"/>
</dbReference>
<feature type="transmembrane region" description="Helical" evidence="9">
    <location>
        <begin position="245"/>
        <end position="269"/>
    </location>
</feature>
<evidence type="ECO:0000256" key="8">
    <source>
        <dbReference type="ARBA" id="ARBA00023136"/>
    </source>
</evidence>
<dbReference type="InterPro" id="IPR003593">
    <property type="entry name" value="AAA+_ATPase"/>
</dbReference>
<dbReference type="PROSITE" id="PS50893">
    <property type="entry name" value="ABC_TRANSPORTER_2"/>
    <property type="match status" value="1"/>
</dbReference>
<evidence type="ECO:0000256" key="5">
    <source>
        <dbReference type="ARBA" id="ARBA00022741"/>
    </source>
</evidence>
<keyword evidence="5" id="KW-0547">Nucleotide-binding</keyword>
<sequence length="594" mass="65571">MSEYQRLRFWQLFRYADWIDKTAIVSGLLCSAVAGVGFPVNILIFRMIINSYVSVNFSADAIYKNVVWFAVLGGIVFALTFMQSSLLGLTSSRQARRIRLLYLQAILRQDLSWFDQQTSGALINKLSENIDIIESGIGTKLAEFVQNIFGFLAGIVISFALGWKLSLVATAMLPTIVIFFALFGFTVKRFTEKELDAYGRAGAIANEVLFAIRTVMSFGGEQKELKRYTMELSTAESVGIKKSMVIGGVMGGIGMSLFCTAALIFWYGVELLLTENYESGTVIAVFINIIVGSIFLGNALPSLQYFLIATASAEKVYSTIERIPPINKERPGLNLPDFKGNVCFEGVRFAYPTRPDMTVLNDFNLTLRSGQTVALVGMSGSGKSTIVQLIQRFYDPVEGKITIEDVDLRDLDLKAFRSQLGCVHQEPVLFQGTLADNIRMGKLDATQEELEEAAKLANAHDFITQFPRGYDTLVQERGVGLSGGQKQRIAIARALVRKPKLLLLDEATSALDTKSERQVQAALDKACAGRTAIIVAHRLTTVRNADRILVLDKGVIRESGTHDELVAKGGLYAIMLNSQVSWYLFLPTKTVKSL</sequence>
<dbReference type="EMBL" id="JTDE01003645">
    <property type="protein sequence ID" value="KAF7255817.1"/>
    <property type="molecule type" value="Genomic_DNA"/>
</dbReference>
<dbReference type="CDD" id="cd18577">
    <property type="entry name" value="ABC_6TM_Pgp_ABCB1_D1_like"/>
    <property type="match status" value="1"/>
</dbReference>
<dbReference type="AlphaFoldDB" id="A0A8S9YY72"/>
<dbReference type="InterPro" id="IPR011527">
    <property type="entry name" value="ABC1_TM_dom"/>
</dbReference>
<proteinExistence type="inferred from homology"/>
<dbReference type="GO" id="GO:0140359">
    <property type="term" value="F:ABC-type transporter activity"/>
    <property type="evidence" value="ECO:0007669"/>
    <property type="project" value="InterPro"/>
</dbReference>
<dbReference type="InterPro" id="IPR027417">
    <property type="entry name" value="P-loop_NTPase"/>
</dbReference>
<dbReference type="FunFam" id="3.40.50.300:FF:000205">
    <property type="entry name" value="ABC transporter B family member 4"/>
    <property type="match status" value="1"/>
</dbReference>
<evidence type="ECO:0000256" key="9">
    <source>
        <dbReference type="SAM" id="Phobius"/>
    </source>
</evidence>
<comment type="caution">
    <text evidence="12">The sequence shown here is derived from an EMBL/GenBank/DDBJ whole genome shotgun (WGS) entry which is preliminary data.</text>
</comment>
<dbReference type="PANTHER" id="PTHR24222">
    <property type="entry name" value="ABC TRANSPORTER B FAMILY"/>
    <property type="match status" value="1"/>
</dbReference>
<evidence type="ECO:0000256" key="3">
    <source>
        <dbReference type="ARBA" id="ARBA00022448"/>
    </source>
</evidence>
<dbReference type="Pfam" id="PF00664">
    <property type="entry name" value="ABC_membrane"/>
    <property type="match status" value="1"/>
</dbReference>
<keyword evidence="13" id="KW-1185">Reference proteome</keyword>
<evidence type="ECO:0000313" key="12">
    <source>
        <dbReference type="EMBL" id="KAF7255817.1"/>
    </source>
</evidence>
<dbReference type="GO" id="GO:0005886">
    <property type="term" value="C:plasma membrane"/>
    <property type="evidence" value="ECO:0007669"/>
    <property type="project" value="TreeGrafter"/>
</dbReference>
<dbReference type="InterPro" id="IPR039421">
    <property type="entry name" value="Type_1_exporter"/>
</dbReference>
<dbReference type="OrthoDB" id="6500128at2759"/>
<protein>
    <submittedName>
        <fullName evidence="12">Uncharacterized protein</fullName>
    </submittedName>
</protein>